<dbReference type="EMBL" id="CAJOBC010094578">
    <property type="protein sequence ID" value="CAF4426161.1"/>
    <property type="molecule type" value="Genomic_DNA"/>
</dbReference>
<dbReference type="Proteomes" id="UP000677228">
    <property type="component" value="Unassembled WGS sequence"/>
</dbReference>
<dbReference type="Proteomes" id="UP000682733">
    <property type="component" value="Unassembled WGS sequence"/>
</dbReference>
<feature type="non-terminal residue" evidence="2">
    <location>
        <position position="1"/>
    </location>
</feature>
<evidence type="ECO:0000313" key="1">
    <source>
        <dbReference type="EMBL" id="CAF1447944.1"/>
    </source>
</evidence>
<reference evidence="2" key="1">
    <citation type="submission" date="2021-02" db="EMBL/GenBank/DDBJ databases">
        <authorList>
            <person name="Nowell W R."/>
        </authorList>
    </citation>
    <scope>NUCLEOTIDE SEQUENCE</scope>
</reference>
<dbReference type="Proteomes" id="UP000681722">
    <property type="component" value="Unassembled WGS sequence"/>
</dbReference>
<dbReference type="OrthoDB" id="6249720at2759"/>
<name>A0A815Y0Z1_9BILA</name>
<evidence type="ECO:0000313" key="5">
    <source>
        <dbReference type="Proteomes" id="UP000663829"/>
    </source>
</evidence>
<accession>A0A815Y0Z1</accession>
<dbReference type="EMBL" id="CAJOBA010051285">
    <property type="protein sequence ID" value="CAF4243114.1"/>
    <property type="molecule type" value="Genomic_DNA"/>
</dbReference>
<protein>
    <submittedName>
        <fullName evidence="2">Uncharacterized protein</fullName>
    </submittedName>
</protein>
<organism evidence="2 5">
    <name type="scientific">Didymodactylos carnosus</name>
    <dbReference type="NCBI Taxonomy" id="1234261"/>
    <lineage>
        <taxon>Eukaryota</taxon>
        <taxon>Metazoa</taxon>
        <taxon>Spiralia</taxon>
        <taxon>Gnathifera</taxon>
        <taxon>Rotifera</taxon>
        <taxon>Eurotatoria</taxon>
        <taxon>Bdelloidea</taxon>
        <taxon>Philodinida</taxon>
        <taxon>Philodinidae</taxon>
        <taxon>Didymodactylos</taxon>
    </lineage>
</organism>
<dbReference type="Proteomes" id="UP000663829">
    <property type="component" value="Unassembled WGS sequence"/>
</dbReference>
<evidence type="ECO:0000313" key="2">
    <source>
        <dbReference type="EMBL" id="CAF1564316.1"/>
    </source>
</evidence>
<dbReference type="EMBL" id="CAJNOK010029457">
    <property type="protein sequence ID" value="CAF1447944.1"/>
    <property type="molecule type" value="Genomic_DNA"/>
</dbReference>
<proteinExistence type="predicted"/>
<keyword evidence="5" id="KW-1185">Reference proteome</keyword>
<evidence type="ECO:0000313" key="4">
    <source>
        <dbReference type="EMBL" id="CAF4426161.1"/>
    </source>
</evidence>
<dbReference type="EMBL" id="CAJNOQ010028808">
    <property type="protein sequence ID" value="CAF1564316.1"/>
    <property type="molecule type" value="Genomic_DNA"/>
</dbReference>
<sequence length="175" mass="20099">MNSHAGVEASIYRKSLGDGEYIVSEVKRVLEQQLEADKEKGFENLSRMQRKAIRKLKEDEDIIVIPADKGGKVVVMNVTDYIKKIREKLDTKVYMQLEEDPSEFIHKKLEVLLSELVGKNEIAEDEMEMLLVNKKIPFMRGQLKVHKADKPMRLIVSMRDTMGSTLAKHITNTLL</sequence>
<gene>
    <name evidence="2" type="ORF">GPM918_LOCUS39974</name>
    <name evidence="1" type="ORF">OVA965_LOCUS34706</name>
    <name evidence="4" type="ORF">SRO942_LOCUS40883</name>
    <name evidence="3" type="ORF">TMI583_LOCUS35643</name>
</gene>
<dbReference type="AlphaFoldDB" id="A0A815Y0Z1"/>
<evidence type="ECO:0000313" key="3">
    <source>
        <dbReference type="EMBL" id="CAF4243114.1"/>
    </source>
</evidence>
<comment type="caution">
    <text evidence="2">The sequence shown here is derived from an EMBL/GenBank/DDBJ whole genome shotgun (WGS) entry which is preliminary data.</text>
</comment>